<reference evidence="3" key="1">
    <citation type="submission" date="2018-07" db="EMBL/GenBank/DDBJ databases">
        <authorList>
            <person name="Safronova V.I."/>
            <person name="Chirak E.R."/>
            <person name="Sazanova A.L."/>
        </authorList>
    </citation>
    <scope>NUCLEOTIDE SEQUENCE [LARGE SCALE GENOMIC DNA]</scope>
    <source>
        <strain evidence="3">RCAM04685</strain>
    </source>
</reference>
<name>A0A370L9S2_9HYPH</name>
<dbReference type="InterPro" id="IPR029045">
    <property type="entry name" value="ClpP/crotonase-like_dom_sf"/>
</dbReference>
<dbReference type="CDD" id="cd06558">
    <property type="entry name" value="crotonase-like"/>
    <property type="match status" value="1"/>
</dbReference>
<gene>
    <name evidence="2" type="ORF">DWE98_05575</name>
</gene>
<comment type="caution">
    <text evidence="2">The sequence shown here is derived from an EMBL/GenBank/DDBJ whole genome shotgun (WGS) entry which is preliminary data.</text>
</comment>
<dbReference type="EMBL" id="QQTP01000002">
    <property type="protein sequence ID" value="RDJ28068.1"/>
    <property type="molecule type" value="Genomic_DNA"/>
</dbReference>
<dbReference type="PANTHER" id="PTHR43802:SF1">
    <property type="entry name" value="IP11341P-RELATED"/>
    <property type="match status" value="1"/>
</dbReference>
<dbReference type="SUPFAM" id="SSF52096">
    <property type="entry name" value="ClpP/crotonase"/>
    <property type="match status" value="1"/>
</dbReference>
<proteinExistence type="inferred from homology"/>
<evidence type="ECO:0000256" key="1">
    <source>
        <dbReference type="ARBA" id="ARBA00005254"/>
    </source>
</evidence>
<organism evidence="2 3">
    <name type="scientific">Bosea caraganae</name>
    <dbReference type="NCBI Taxonomy" id="2763117"/>
    <lineage>
        <taxon>Bacteria</taxon>
        <taxon>Pseudomonadati</taxon>
        <taxon>Pseudomonadota</taxon>
        <taxon>Alphaproteobacteria</taxon>
        <taxon>Hyphomicrobiales</taxon>
        <taxon>Boseaceae</taxon>
        <taxon>Bosea</taxon>
    </lineage>
</organism>
<evidence type="ECO:0000313" key="2">
    <source>
        <dbReference type="EMBL" id="RDJ28068.1"/>
    </source>
</evidence>
<dbReference type="Proteomes" id="UP000255207">
    <property type="component" value="Unassembled WGS sequence"/>
</dbReference>
<dbReference type="RefSeq" id="WP_114828193.1">
    <property type="nucleotide sequence ID" value="NZ_QQTO01000037.1"/>
</dbReference>
<keyword evidence="2" id="KW-0413">Isomerase</keyword>
<accession>A0A370L9S2</accession>
<protein>
    <submittedName>
        <fullName evidence="2">Enoyl-CoA hydratase/isomerase family protein</fullName>
    </submittedName>
</protein>
<dbReference type="InterPro" id="IPR001753">
    <property type="entry name" value="Enoyl-CoA_hydra/iso"/>
</dbReference>
<dbReference type="OrthoDB" id="9807606at2"/>
<comment type="similarity">
    <text evidence="1">Belongs to the enoyl-CoA hydratase/isomerase family.</text>
</comment>
<keyword evidence="3" id="KW-1185">Reference proteome</keyword>
<sequence>MSSFDDYKDKYSNIAMRRIDGIIELRFHTEEDSLRWSLQPHAQLEQAFLDVGRDYENQIVILTGTGHEFCGPQLGLGGHPTRNAMTPQKFDPIYWESKRLLGNLLDIEMPVISAINGPAYRHAEIALLSDIVIASDDVEIQDSAHFQGGMVPGDGVHVVYPMLMGPNRARYFLLTGEVIGATEALRLGLVNELLPKDKVLDRAWELARLLLCQDSIVRRYSRVVLTEDLKRRMQALLGYGLVLQGVARMQNP</sequence>
<dbReference type="GO" id="GO:0016853">
    <property type="term" value="F:isomerase activity"/>
    <property type="evidence" value="ECO:0007669"/>
    <property type="project" value="UniProtKB-KW"/>
</dbReference>
<dbReference type="PANTHER" id="PTHR43802">
    <property type="entry name" value="ENOYL-COA HYDRATASE"/>
    <property type="match status" value="1"/>
</dbReference>
<dbReference type="AlphaFoldDB" id="A0A370L9S2"/>
<evidence type="ECO:0000313" key="3">
    <source>
        <dbReference type="Proteomes" id="UP000255207"/>
    </source>
</evidence>
<dbReference type="Pfam" id="PF00378">
    <property type="entry name" value="ECH_1"/>
    <property type="match status" value="1"/>
</dbReference>
<dbReference type="Gene3D" id="3.90.226.10">
    <property type="entry name" value="2-enoyl-CoA Hydratase, Chain A, domain 1"/>
    <property type="match status" value="1"/>
</dbReference>